<evidence type="ECO:0000313" key="3">
    <source>
        <dbReference type="Proteomes" id="UP000702425"/>
    </source>
</evidence>
<sequence length="166" mass="18918">MAANLVMFKSIARSHLPAYPIPDILLTTAILADTVSEINRMVETVDTIEKIDDRTQTRFWGKVTVIDAGDRYKINRIEVKPGHHISTQMHYHRSEHWVVVSGTAKVICDDKETILMQKQSTYVPMNTAHRVENPGVIPLVMIEIQNGEYLGDDDIIRFAQDTQEED</sequence>
<keyword evidence="3" id="KW-1185">Reference proteome</keyword>
<dbReference type="SUPFAM" id="SSF51182">
    <property type="entry name" value="RmlC-like cupins"/>
    <property type="match status" value="1"/>
</dbReference>
<gene>
    <name evidence="2" type="primary">algA_1</name>
    <name evidence="2" type="ORF">E5S67_03664</name>
</gene>
<evidence type="ECO:0000259" key="1">
    <source>
        <dbReference type="Pfam" id="PF01050"/>
    </source>
</evidence>
<dbReference type="Pfam" id="PF01050">
    <property type="entry name" value="MannoseP_isomer"/>
    <property type="match status" value="1"/>
</dbReference>
<comment type="caution">
    <text evidence="2">The sequence shown here is derived from an EMBL/GenBank/DDBJ whole genome shotgun (WGS) entry which is preliminary data.</text>
</comment>
<dbReference type="InterPro" id="IPR011051">
    <property type="entry name" value="RmlC_Cupin_sf"/>
</dbReference>
<evidence type="ECO:0000313" key="2">
    <source>
        <dbReference type="EMBL" id="NQE35902.1"/>
    </source>
</evidence>
<dbReference type="Proteomes" id="UP000702425">
    <property type="component" value="Unassembled WGS sequence"/>
</dbReference>
<dbReference type="PANTHER" id="PTHR46390:SF1">
    <property type="entry name" value="MANNOSE-1-PHOSPHATE GUANYLYLTRANSFERASE"/>
    <property type="match status" value="1"/>
</dbReference>
<protein>
    <submittedName>
        <fullName evidence="2">Alginate biosynthesis protein AlgA</fullName>
    </submittedName>
</protein>
<dbReference type="CDD" id="cd02213">
    <property type="entry name" value="cupin_PMI_typeII_C"/>
    <property type="match status" value="1"/>
</dbReference>
<proteinExistence type="predicted"/>
<reference evidence="2 3" key="1">
    <citation type="journal article" date="2020" name="Sci. Rep.">
        <title>A novel cyanobacterial geosmin producer, revising GeoA distribution and dispersion patterns in Bacteria.</title>
        <authorList>
            <person name="Churro C."/>
            <person name="Semedo-Aguiar A.P."/>
            <person name="Silva A.D."/>
            <person name="Pereira-Leal J.B."/>
            <person name="Leite R.B."/>
        </authorList>
    </citation>
    <scope>NUCLEOTIDE SEQUENCE [LARGE SCALE GENOMIC DNA]</scope>
    <source>
        <strain evidence="2 3">IPMA8</strain>
    </source>
</reference>
<dbReference type="PANTHER" id="PTHR46390">
    <property type="entry name" value="MANNOSE-1-PHOSPHATE GUANYLYLTRANSFERASE"/>
    <property type="match status" value="1"/>
</dbReference>
<dbReference type="Gene3D" id="2.60.120.10">
    <property type="entry name" value="Jelly Rolls"/>
    <property type="match status" value="1"/>
</dbReference>
<dbReference type="EMBL" id="SRRZ01000067">
    <property type="protein sequence ID" value="NQE35902.1"/>
    <property type="molecule type" value="Genomic_DNA"/>
</dbReference>
<organism evidence="2 3">
    <name type="scientific">Microcoleus asticus IPMA8</name>
    <dbReference type="NCBI Taxonomy" id="2563858"/>
    <lineage>
        <taxon>Bacteria</taxon>
        <taxon>Bacillati</taxon>
        <taxon>Cyanobacteriota</taxon>
        <taxon>Cyanophyceae</taxon>
        <taxon>Oscillatoriophycideae</taxon>
        <taxon>Oscillatoriales</taxon>
        <taxon>Microcoleaceae</taxon>
        <taxon>Microcoleus</taxon>
        <taxon>Microcoleus asticus</taxon>
    </lineage>
</organism>
<name>A0ABX2CZS5_9CYAN</name>
<feature type="domain" description="Mannose-6-phosphate isomerase type II C-terminal" evidence="1">
    <location>
        <begin position="54"/>
        <end position="159"/>
    </location>
</feature>
<accession>A0ABX2CZS5</accession>
<dbReference type="InterPro" id="IPR014710">
    <property type="entry name" value="RmlC-like_jellyroll"/>
</dbReference>
<dbReference type="InterPro" id="IPR051161">
    <property type="entry name" value="Mannose-6P_isomerase_type2"/>
</dbReference>
<dbReference type="InterPro" id="IPR001538">
    <property type="entry name" value="Man6P_isomerase-2_C"/>
</dbReference>